<dbReference type="EMBL" id="BRXU01000030">
    <property type="protein sequence ID" value="GLC59781.1"/>
    <property type="molecule type" value="Genomic_DNA"/>
</dbReference>
<dbReference type="Pfam" id="PF02361">
    <property type="entry name" value="CbiQ"/>
    <property type="match status" value="1"/>
</dbReference>
<dbReference type="GO" id="GO:0009507">
    <property type="term" value="C:chloroplast"/>
    <property type="evidence" value="ECO:0007669"/>
    <property type="project" value="TreeGrafter"/>
</dbReference>
<dbReference type="InterPro" id="IPR003339">
    <property type="entry name" value="ABC/ECF_trnsptr_transmembrane"/>
</dbReference>
<evidence type="ECO:0000256" key="3">
    <source>
        <dbReference type="ARBA" id="ARBA00022989"/>
    </source>
</evidence>
<dbReference type="PANTHER" id="PTHR33514">
    <property type="entry name" value="PROTEIN ABCI12, CHLOROPLASTIC"/>
    <property type="match status" value="1"/>
</dbReference>
<feature type="transmembrane region" description="Helical" evidence="5">
    <location>
        <begin position="163"/>
        <end position="185"/>
    </location>
</feature>
<evidence type="ECO:0000256" key="2">
    <source>
        <dbReference type="ARBA" id="ARBA00022692"/>
    </source>
</evidence>
<evidence type="ECO:0000256" key="4">
    <source>
        <dbReference type="ARBA" id="ARBA00023136"/>
    </source>
</evidence>
<dbReference type="Proteomes" id="UP001165080">
    <property type="component" value="Unassembled WGS sequence"/>
</dbReference>
<feature type="transmembrane region" description="Helical" evidence="5">
    <location>
        <begin position="361"/>
        <end position="381"/>
    </location>
</feature>
<keyword evidence="4 5" id="KW-0472">Membrane</keyword>
<dbReference type="AlphaFoldDB" id="A0A9W6BYC4"/>
<keyword evidence="3 5" id="KW-1133">Transmembrane helix</keyword>
<feature type="transmembrane region" description="Helical" evidence="5">
    <location>
        <begin position="134"/>
        <end position="151"/>
    </location>
</feature>
<evidence type="ECO:0000313" key="6">
    <source>
        <dbReference type="EMBL" id="GLC59781.1"/>
    </source>
</evidence>
<dbReference type="CDD" id="cd16914">
    <property type="entry name" value="EcfT"/>
    <property type="match status" value="1"/>
</dbReference>
<protein>
    <submittedName>
        <fullName evidence="6">Uncharacterized protein</fullName>
    </submittedName>
</protein>
<evidence type="ECO:0000256" key="5">
    <source>
        <dbReference type="SAM" id="Phobius"/>
    </source>
</evidence>
<evidence type="ECO:0000256" key="1">
    <source>
        <dbReference type="ARBA" id="ARBA00004141"/>
    </source>
</evidence>
<keyword evidence="2 5" id="KW-0812">Transmembrane</keyword>
<accession>A0A9W6BYC4</accession>
<gene>
    <name evidence="6" type="primary">PLEST010243</name>
    <name evidence="6" type="ORF">PLESTB_001535100</name>
</gene>
<dbReference type="GO" id="GO:0005886">
    <property type="term" value="C:plasma membrane"/>
    <property type="evidence" value="ECO:0007669"/>
    <property type="project" value="UniProtKB-ARBA"/>
</dbReference>
<organism evidence="6 7">
    <name type="scientific">Pleodorina starrii</name>
    <dbReference type="NCBI Taxonomy" id="330485"/>
    <lineage>
        <taxon>Eukaryota</taxon>
        <taxon>Viridiplantae</taxon>
        <taxon>Chlorophyta</taxon>
        <taxon>core chlorophytes</taxon>
        <taxon>Chlorophyceae</taxon>
        <taxon>CS clade</taxon>
        <taxon>Chlamydomonadales</taxon>
        <taxon>Volvocaceae</taxon>
        <taxon>Pleodorina</taxon>
    </lineage>
</organism>
<sequence>MPHSCRICVLHTSEVVMSRCVANLHQPACAPGCSRAGSHRPSVLHGRALHRSLERRESGVWLCAAGDGAPQTTKDSKPKTPIQQQILNGILSVSNVPYSSFVPSPVTFLHTVDARIKQVWLVAMYLLIARASPAIRLAIAATVGSVTVANFPPRLWQSQLRRLGLLCGFIFLSTLLLVDGMPAVLQTRAPPLSLECLPPIPETGYQYVLLHVGPITVTHRSLNLAITAASLTFSALQTASLCLVTTPGEEMAVALRWWLSPLRLLRVPVEEIAMTLLLSLRFMSLVFEEVRNLSLGLAARGINWEAQGSSGSLNIAGRLCVRLFGNLFQRSENIAQAMVVRGFQGPQGHNLYMMKVNPTSAFANACAILILICFSVIIYFFK</sequence>
<reference evidence="6 7" key="1">
    <citation type="journal article" date="2023" name="Commun. Biol.">
        <title>Reorganization of the ancestral sex-determining regions during the evolution of trioecy in Pleodorina starrii.</title>
        <authorList>
            <person name="Takahashi K."/>
            <person name="Suzuki S."/>
            <person name="Kawai-Toyooka H."/>
            <person name="Yamamoto K."/>
            <person name="Hamaji T."/>
            <person name="Ootsuki R."/>
            <person name="Yamaguchi H."/>
            <person name="Kawachi M."/>
            <person name="Higashiyama T."/>
            <person name="Nozaki H."/>
        </authorList>
    </citation>
    <scope>NUCLEOTIDE SEQUENCE [LARGE SCALE GENOMIC DNA]</scope>
    <source>
        <strain evidence="6 7">NIES-4479</strain>
    </source>
</reference>
<evidence type="ECO:0000313" key="7">
    <source>
        <dbReference type="Proteomes" id="UP001165080"/>
    </source>
</evidence>
<keyword evidence="7" id="KW-1185">Reference proteome</keyword>
<name>A0A9W6BYC4_9CHLO</name>
<comment type="subcellular location">
    <subcellularLocation>
        <location evidence="1">Membrane</location>
        <topology evidence="1">Multi-pass membrane protein</topology>
    </subcellularLocation>
</comment>
<proteinExistence type="predicted"/>
<comment type="caution">
    <text evidence="6">The sequence shown here is derived from an EMBL/GenBank/DDBJ whole genome shotgun (WGS) entry which is preliminary data.</text>
</comment>
<dbReference type="PANTHER" id="PTHR33514:SF13">
    <property type="entry name" value="PROTEIN ABCI12, CHLOROPLASTIC"/>
    <property type="match status" value="1"/>
</dbReference>